<organism evidence="8 9">
    <name type="scientific">Canna indica</name>
    <name type="common">Indian-shot</name>
    <dbReference type="NCBI Taxonomy" id="4628"/>
    <lineage>
        <taxon>Eukaryota</taxon>
        <taxon>Viridiplantae</taxon>
        <taxon>Streptophyta</taxon>
        <taxon>Embryophyta</taxon>
        <taxon>Tracheophyta</taxon>
        <taxon>Spermatophyta</taxon>
        <taxon>Magnoliopsida</taxon>
        <taxon>Liliopsida</taxon>
        <taxon>Zingiberales</taxon>
        <taxon>Cannaceae</taxon>
        <taxon>Canna</taxon>
    </lineage>
</organism>
<evidence type="ECO:0000256" key="1">
    <source>
        <dbReference type="ARBA" id="ARBA00004167"/>
    </source>
</evidence>
<dbReference type="GO" id="GO:0016020">
    <property type="term" value="C:membrane"/>
    <property type="evidence" value="ECO:0007669"/>
    <property type="project" value="UniProtKB-SubCell"/>
</dbReference>
<evidence type="ECO:0000256" key="6">
    <source>
        <dbReference type="SAM" id="MobiDB-lite"/>
    </source>
</evidence>
<dbReference type="EMBL" id="CP136895">
    <property type="protein sequence ID" value="WOL10063.1"/>
    <property type="molecule type" value="Genomic_DNA"/>
</dbReference>
<keyword evidence="9" id="KW-1185">Reference proteome</keyword>
<sequence>MSRVHDVLRITKCNFSGYFPVTAHKGSSRFLNIEHDFEQKLAEGMRKLQPIKITDVFSLQWIIKAIQSTLEAHTNIKTLVTELHLPVSDWDEKCIDIYLDSSVKVLDICNIFSAEINRLNQGQLLLRYVLHILDTSNSFPSSERLRRARVSLDDWLKKTNSRSTKLDSCHAILQTLKTTICLPKAKTSAKGRVLKRALYGVGVMTLFTCSVILAALTGSSIPLIDLHISDKFLWLESFHSLQAFLHEGIRREHSNGKLSMLKEMEAFRLSALMFHSLTNGIDSKEEPGELNTELSKDGSSSQWKYANPEEKERTQECIKLLTNGGQLLGNQLDSFSKQVNDLFQVLLNGRDALLCNLRASNISKRNEVKM</sequence>
<dbReference type="Proteomes" id="UP001327560">
    <property type="component" value="Chromosome 6"/>
</dbReference>
<keyword evidence="3 7" id="KW-1133">Transmembrane helix</keyword>
<name>A0AAQ3QI23_9LILI</name>
<dbReference type="PANTHER" id="PTHR31509">
    <property type="entry name" value="BPS1-LIKE PROTEIN"/>
    <property type="match status" value="1"/>
</dbReference>
<dbReference type="Pfam" id="PF05633">
    <property type="entry name" value="ROH1-like"/>
    <property type="match status" value="1"/>
</dbReference>
<evidence type="ECO:0000313" key="9">
    <source>
        <dbReference type="Proteomes" id="UP001327560"/>
    </source>
</evidence>
<feature type="region of interest" description="Disordered" evidence="6">
    <location>
        <begin position="283"/>
        <end position="309"/>
    </location>
</feature>
<reference evidence="8 9" key="1">
    <citation type="submission" date="2023-10" db="EMBL/GenBank/DDBJ databases">
        <title>Chromosome-scale genome assembly provides insights into flower coloration mechanisms of Canna indica.</title>
        <authorList>
            <person name="Li C."/>
        </authorList>
    </citation>
    <scope>NUCLEOTIDE SEQUENCE [LARGE SCALE GENOMIC DNA]</scope>
    <source>
        <tissue evidence="8">Flower</tissue>
    </source>
</reference>
<dbReference type="AlphaFoldDB" id="A0AAQ3QI23"/>
<dbReference type="InterPro" id="IPR008511">
    <property type="entry name" value="ROH1-like"/>
</dbReference>
<evidence type="ECO:0000256" key="5">
    <source>
        <dbReference type="ARBA" id="ARBA00035114"/>
    </source>
</evidence>
<evidence type="ECO:0000256" key="4">
    <source>
        <dbReference type="ARBA" id="ARBA00023136"/>
    </source>
</evidence>
<keyword evidence="2 7" id="KW-0812">Transmembrane</keyword>
<comment type="subcellular location">
    <subcellularLocation>
        <location evidence="1">Membrane</location>
        <topology evidence="1">Single-pass membrane protein</topology>
    </subcellularLocation>
</comment>
<comment type="similarity">
    <text evidence="5">Belongs to the ROH1 family.</text>
</comment>
<evidence type="ECO:0000256" key="2">
    <source>
        <dbReference type="ARBA" id="ARBA00022692"/>
    </source>
</evidence>
<proteinExistence type="inferred from homology"/>
<evidence type="ECO:0000313" key="8">
    <source>
        <dbReference type="EMBL" id="WOL10063.1"/>
    </source>
</evidence>
<evidence type="ECO:0000256" key="7">
    <source>
        <dbReference type="SAM" id="Phobius"/>
    </source>
</evidence>
<accession>A0AAQ3QI23</accession>
<feature type="transmembrane region" description="Helical" evidence="7">
    <location>
        <begin position="197"/>
        <end position="216"/>
    </location>
</feature>
<protein>
    <submittedName>
        <fullName evidence="8">Uncharacterized protein</fullName>
    </submittedName>
</protein>
<gene>
    <name evidence="8" type="ORF">Cni_G18817</name>
</gene>
<evidence type="ECO:0000256" key="3">
    <source>
        <dbReference type="ARBA" id="ARBA00022989"/>
    </source>
</evidence>
<keyword evidence="4 7" id="KW-0472">Membrane</keyword>